<dbReference type="RefSeq" id="WP_179398022.1">
    <property type="nucleotide sequence ID" value="NZ_JACBZO010000001.1"/>
</dbReference>
<dbReference type="SFLD" id="SFLDS00029">
    <property type="entry name" value="Radical_SAM"/>
    <property type="match status" value="1"/>
</dbReference>
<dbReference type="Gene3D" id="3.80.30.30">
    <property type="match status" value="1"/>
</dbReference>
<dbReference type="SFLD" id="SFLDG01084">
    <property type="entry name" value="Uncharacterised_Radical_SAM_Su"/>
    <property type="match status" value="1"/>
</dbReference>
<keyword evidence="3" id="KW-0411">Iron-sulfur</keyword>
<dbReference type="SMART" id="SM00729">
    <property type="entry name" value="Elp3"/>
    <property type="match status" value="1"/>
</dbReference>
<sequence>MRWEGQALEATEPDTLPGLAKISNLIRSVQTPEFAGVTFHEVAAKSALNKVPAGGPVPFGWTINPYRGCSHACVYCFARPSHRYLELDAGTDFDTQVIVKVNVAEVLRRDLARPSWAGEHVALGTNTDPYQRAEGRYRLMPGIISALAEARTPFSILTKGTLLRRDLPLLVDAARSVDIQLAMSIAIFDDDLQSTMEPGTPTTAARLSTVAAAADAGFRVSVFMMPILPFLTDGEAHLDAALARIKAAGATQVTYSSLHLRPGVKEWFARWLNTYRPDLTPRYRRLYGDGAYAPKDYRRHLASVIRPLIAAHGLAQAEADAVPGSGTARAEARDGNGEWRRARVASQAQAAMQVQAAAASESALF</sequence>
<dbReference type="CDD" id="cd01335">
    <property type="entry name" value="Radical_SAM"/>
    <property type="match status" value="1"/>
</dbReference>
<evidence type="ECO:0000259" key="4">
    <source>
        <dbReference type="PROSITE" id="PS51918"/>
    </source>
</evidence>
<dbReference type="GO" id="GO:0016829">
    <property type="term" value="F:lyase activity"/>
    <property type="evidence" value="ECO:0007669"/>
    <property type="project" value="UniProtKB-KW"/>
</dbReference>
<keyword evidence="6" id="KW-1185">Reference proteome</keyword>
<proteinExistence type="predicted"/>
<evidence type="ECO:0000313" key="6">
    <source>
        <dbReference type="Proteomes" id="UP000547973"/>
    </source>
</evidence>
<gene>
    <name evidence="5" type="ORF">BKA03_001781</name>
</gene>
<feature type="domain" description="Radical SAM core" evidence="4">
    <location>
        <begin position="55"/>
        <end position="306"/>
    </location>
</feature>
<protein>
    <submittedName>
        <fullName evidence="5">DNA repair photolyase</fullName>
    </submittedName>
</protein>
<comment type="caution">
    <text evidence="5">The sequence shown here is derived from an EMBL/GenBank/DDBJ whole genome shotgun (WGS) entry which is preliminary data.</text>
</comment>
<dbReference type="PROSITE" id="PS51918">
    <property type="entry name" value="RADICAL_SAM"/>
    <property type="match status" value="1"/>
</dbReference>
<dbReference type="InterPro" id="IPR058240">
    <property type="entry name" value="rSAM_sf"/>
</dbReference>
<accession>A0A7Y9ZA78</accession>
<dbReference type="PANTHER" id="PTHR43432">
    <property type="entry name" value="SLR0285 PROTEIN"/>
    <property type="match status" value="1"/>
</dbReference>
<dbReference type="GO" id="GO:0051536">
    <property type="term" value="F:iron-sulfur cluster binding"/>
    <property type="evidence" value="ECO:0007669"/>
    <property type="project" value="UniProtKB-KW"/>
</dbReference>
<dbReference type="InterPro" id="IPR040086">
    <property type="entry name" value="MJ0683-like"/>
</dbReference>
<dbReference type="GO" id="GO:0046872">
    <property type="term" value="F:metal ion binding"/>
    <property type="evidence" value="ECO:0007669"/>
    <property type="project" value="UniProtKB-KW"/>
</dbReference>
<evidence type="ECO:0000256" key="3">
    <source>
        <dbReference type="ARBA" id="ARBA00023014"/>
    </source>
</evidence>
<dbReference type="SUPFAM" id="SSF102114">
    <property type="entry name" value="Radical SAM enzymes"/>
    <property type="match status" value="1"/>
</dbReference>
<evidence type="ECO:0000256" key="2">
    <source>
        <dbReference type="ARBA" id="ARBA00023004"/>
    </source>
</evidence>
<keyword evidence="2" id="KW-0408">Iron</keyword>
<evidence type="ECO:0000256" key="1">
    <source>
        <dbReference type="ARBA" id="ARBA00022723"/>
    </source>
</evidence>
<dbReference type="AlphaFoldDB" id="A0A7Y9ZA78"/>
<reference evidence="5 6" key="1">
    <citation type="submission" date="2020-07" db="EMBL/GenBank/DDBJ databases">
        <title>Sequencing the genomes of 1000 actinobacteria strains.</title>
        <authorList>
            <person name="Klenk H.-P."/>
        </authorList>
    </citation>
    <scope>NUCLEOTIDE SEQUENCE [LARGE SCALE GENOMIC DNA]</scope>
    <source>
        <strain evidence="5 6">DSM 19970</strain>
    </source>
</reference>
<dbReference type="Proteomes" id="UP000547973">
    <property type="component" value="Unassembled WGS sequence"/>
</dbReference>
<evidence type="ECO:0000313" key="5">
    <source>
        <dbReference type="EMBL" id="NYI41662.1"/>
    </source>
</evidence>
<dbReference type="InterPro" id="IPR006638">
    <property type="entry name" value="Elp3/MiaA/NifB-like_rSAM"/>
</dbReference>
<name>A0A7Y9ZA78_9MICO</name>
<keyword evidence="1" id="KW-0479">Metal-binding</keyword>
<dbReference type="NCBIfam" id="NF038135">
    <property type="entry name" value="rSAM_Rv2578c"/>
    <property type="match status" value="1"/>
</dbReference>
<dbReference type="PANTHER" id="PTHR43432:SF3">
    <property type="entry name" value="SLR0285 PROTEIN"/>
    <property type="match status" value="1"/>
</dbReference>
<dbReference type="EMBL" id="JACBZO010000001">
    <property type="protein sequence ID" value="NYI41662.1"/>
    <property type="molecule type" value="Genomic_DNA"/>
</dbReference>
<organism evidence="5 6">
    <name type="scientific">Demequina lutea</name>
    <dbReference type="NCBI Taxonomy" id="431489"/>
    <lineage>
        <taxon>Bacteria</taxon>
        <taxon>Bacillati</taxon>
        <taxon>Actinomycetota</taxon>
        <taxon>Actinomycetes</taxon>
        <taxon>Micrococcales</taxon>
        <taxon>Demequinaceae</taxon>
        <taxon>Demequina</taxon>
    </lineage>
</organism>
<dbReference type="InterPro" id="IPR007197">
    <property type="entry name" value="rSAM"/>
</dbReference>
<keyword evidence="5" id="KW-0456">Lyase</keyword>
<dbReference type="Pfam" id="PF04055">
    <property type="entry name" value="Radical_SAM"/>
    <property type="match status" value="1"/>
</dbReference>